<gene>
    <name evidence="1" type="ORF">FHS37_006166</name>
</gene>
<dbReference type="Proteomes" id="UP000579523">
    <property type="component" value="Unassembled WGS sequence"/>
</dbReference>
<dbReference type="RefSeq" id="WP_184827139.1">
    <property type="nucleotide sequence ID" value="NZ_BMTI01000012.1"/>
</dbReference>
<protein>
    <submittedName>
        <fullName evidence="1">GNAT superfamily N-acetyltransferase</fullName>
    </submittedName>
</protein>
<dbReference type="InterPro" id="IPR040701">
    <property type="entry name" value="Bact_RF_family2"/>
</dbReference>
<name>A0A7W7PVJ9_9ACTN</name>
<reference evidence="1 2" key="1">
    <citation type="submission" date="2020-08" db="EMBL/GenBank/DDBJ databases">
        <title>Genomic Encyclopedia of Type Strains, Phase III (KMG-III): the genomes of soil and plant-associated and newly described type strains.</title>
        <authorList>
            <person name="Whitman W."/>
        </authorList>
    </citation>
    <scope>NUCLEOTIDE SEQUENCE [LARGE SCALE GENOMIC DNA]</scope>
    <source>
        <strain evidence="1 2">CECT 3273</strain>
    </source>
</reference>
<accession>A0A7W7PVJ9</accession>
<evidence type="ECO:0000313" key="2">
    <source>
        <dbReference type="Proteomes" id="UP000579523"/>
    </source>
</evidence>
<dbReference type="EMBL" id="JACHJI010000014">
    <property type="protein sequence ID" value="MBB4902074.1"/>
    <property type="molecule type" value="Genomic_DNA"/>
</dbReference>
<organism evidence="1 2">
    <name type="scientific">Streptomyces griseomycini</name>
    <dbReference type="NCBI Taxonomy" id="66895"/>
    <lineage>
        <taxon>Bacteria</taxon>
        <taxon>Bacillati</taxon>
        <taxon>Actinomycetota</taxon>
        <taxon>Actinomycetes</taxon>
        <taxon>Kitasatosporales</taxon>
        <taxon>Streptomycetaceae</taxon>
        <taxon>Streptomyces</taxon>
    </lineage>
</organism>
<dbReference type="Pfam" id="PF18844">
    <property type="entry name" value="baeRF_family2"/>
    <property type="match status" value="1"/>
</dbReference>
<evidence type="ECO:0000313" key="1">
    <source>
        <dbReference type="EMBL" id="MBB4902074.1"/>
    </source>
</evidence>
<dbReference type="Gene3D" id="3.30.420.60">
    <property type="entry name" value="eRF1 domain 2"/>
    <property type="match status" value="1"/>
</dbReference>
<dbReference type="InterPro" id="IPR042226">
    <property type="entry name" value="eFR1_2_sf"/>
</dbReference>
<proteinExistence type="predicted"/>
<comment type="caution">
    <text evidence="1">The sequence shown here is derived from an EMBL/GenBank/DDBJ whole genome shotgun (WGS) entry which is preliminary data.</text>
</comment>
<keyword evidence="2" id="KW-1185">Reference proteome</keyword>
<dbReference type="AlphaFoldDB" id="A0A7W7PVJ9"/>
<sequence length="370" mass="40847">MELAFLQPLYERPGPWASVYFDTSRHTENTPHERELTARAMARELADQGADEATCDAVRRALEDLRHSSEPHGRALFAQGGEVVLDPPLAKAPQSDWAEWAPLPRVAPLLELAGEDPVCVVAYVDRKGADFELRSALGREDAGGVTGRQWPVHRTSSVDWSERHFQLRVENTWEHNAAEIADALAVCQEETGADLLILVGDDREQRSVHERLPQRLHDLVVEASRGTGSRLLDEDVERARAEHVRNRAAAELERFLAARTPDDEGRAGAVEGVPALVEAAREHRIDELLIRPDGPDAHREVWIGEDPDQLAVRRTDLKILGEQQSWSARADDALIRSAVATDAPALSVTAAPQTQEDAPVGGLGALLRWK</sequence>